<reference evidence="15" key="1">
    <citation type="submission" date="2020-10" db="EMBL/GenBank/DDBJ databases">
        <authorList>
            <person name="Gilroy R."/>
        </authorList>
    </citation>
    <scope>NUCLEOTIDE SEQUENCE</scope>
    <source>
        <strain evidence="15">CHK187-14744</strain>
    </source>
</reference>
<evidence type="ECO:0000313" key="16">
    <source>
        <dbReference type="Proteomes" id="UP000824164"/>
    </source>
</evidence>
<dbReference type="Pfam" id="PF02378">
    <property type="entry name" value="PTS_EIIC"/>
    <property type="match status" value="1"/>
</dbReference>
<gene>
    <name evidence="15" type="ORF">IAB63_10445</name>
</gene>
<keyword evidence="5" id="KW-0808">Transferase</keyword>
<feature type="transmembrane region" description="Helical" evidence="12">
    <location>
        <begin position="126"/>
        <end position="148"/>
    </location>
</feature>
<dbReference type="InterPro" id="IPR003352">
    <property type="entry name" value="PTS_EIIC"/>
</dbReference>
<feature type="transmembrane region" description="Helical" evidence="12">
    <location>
        <begin position="398"/>
        <end position="422"/>
    </location>
</feature>
<evidence type="ECO:0000256" key="9">
    <source>
        <dbReference type="ARBA" id="ARBA00022989"/>
    </source>
</evidence>
<protein>
    <submittedName>
        <fullName evidence="15">PTS transporter subunit EIIC</fullName>
    </submittedName>
</protein>
<dbReference type="PANTHER" id="PTHR30175:SF1">
    <property type="entry name" value="PTS SYSTEM ARBUTIN-, CELLOBIOSE-, AND SALICIN-SPECIFIC EIIBC COMPONENT-RELATED"/>
    <property type="match status" value="1"/>
</dbReference>
<comment type="caution">
    <text evidence="15">The sequence shown here is derived from an EMBL/GenBank/DDBJ whole genome shotgun (WGS) entry which is preliminary data.</text>
</comment>
<feature type="transmembrane region" description="Helical" evidence="12">
    <location>
        <begin position="304"/>
        <end position="330"/>
    </location>
</feature>
<evidence type="ECO:0000256" key="11">
    <source>
        <dbReference type="PROSITE-ProRule" id="PRU00421"/>
    </source>
</evidence>
<evidence type="ECO:0000256" key="8">
    <source>
        <dbReference type="ARBA" id="ARBA00022777"/>
    </source>
</evidence>
<organism evidence="15 16">
    <name type="scientific">Candidatus Onthocola gallistercoris</name>
    <dbReference type="NCBI Taxonomy" id="2840876"/>
    <lineage>
        <taxon>Bacteria</taxon>
        <taxon>Bacillati</taxon>
        <taxon>Bacillota</taxon>
        <taxon>Bacilli</taxon>
        <taxon>Candidatus Onthocola</taxon>
    </lineage>
</organism>
<evidence type="ECO:0000256" key="6">
    <source>
        <dbReference type="ARBA" id="ARBA00022683"/>
    </source>
</evidence>
<evidence type="ECO:0000256" key="10">
    <source>
        <dbReference type="ARBA" id="ARBA00023136"/>
    </source>
</evidence>
<dbReference type="Proteomes" id="UP000824164">
    <property type="component" value="Unassembled WGS sequence"/>
</dbReference>
<dbReference type="InterPro" id="IPR018113">
    <property type="entry name" value="PTrfase_EIIB_Cys"/>
</dbReference>
<keyword evidence="7 12" id="KW-0812">Transmembrane</keyword>
<evidence type="ECO:0000256" key="2">
    <source>
        <dbReference type="ARBA" id="ARBA00022448"/>
    </source>
</evidence>
<evidence type="ECO:0000256" key="4">
    <source>
        <dbReference type="ARBA" id="ARBA00022597"/>
    </source>
</evidence>
<dbReference type="GO" id="GO:0015771">
    <property type="term" value="P:trehalose transport"/>
    <property type="evidence" value="ECO:0007669"/>
    <property type="project" value="TreeGrafter"/>
</dbReference>
<dbReference type="EMBL" id="DVLT01000067">
    <property type="protein sequence ID" value="HIU03658.1"/>
    <property type="molecule type" value="Genomic_DNA"/>
</dbReference>
<feature type="transmembrane region" description="Helical" evidence="12">
    <location>
        <begin position="254"/>
        <end position="272"/>
    </location>
</feature>
<dbReference type="GO" id="GO:0090589">
    <property type="term" value="F:protein-phosphocysteine-trehalose phosphotransferase system transporter activity"/>
    <property type="evidence" value="ECO:0007669"/>
    <property type="project" value="TreeGrafter"/>
</dbReference>
<feature type="transmembrane region" description="Helical" evidence="12">
    <location>
        <begin position="336"/>
        <end position="359"/>
    </location>
</feature>
<evidence type="ECO:0000256" key="5">
    <source>
        <dbReference type="ARBA" id="ARBA00022679"/>
    </source>
</evidence>
<feature type="active site" description="Phosphocysteine intermediate; for EIIB activity" evidence="11">
    <location>
        <position position="30"/>
    </location>
</feature>
<keyword evidence="10 12" id="KW-0472">Membrane</keyword>
<proteinExistence type="predicted"/>
<dbReference type="FunFam" id="3.30.1360.60:FF:000001">
    <property type="entry name" value="PTS system glucose-specific IIBC component PtsG"/>
    <property type="match status" value="1"/>
</dbReference>
<dbReference type="InterPro" id="IPR001996">
    <property type="entry name" value="PTS_IIB_1"/>
</dbReference>
<dbReference type="InterPro" id="IPR050558">
    <property type="entry name" value="PTS_Sugar-Specific_Components"/>
</dbReference>
<feature type="transmembrane region" description="Helical" evidence="12">
    <location>
        <begin position="223"/>
        <end position="242"/>
    </location>
</feature>
<keyword evidence="4" id="KW-0762">Sugar transport</keyword>
<feature type="domain" description="PTS EIIC type-1" evidence="14">
    <location>
        <begin position="124"/>
        <end position="472"/>
    </location>
</feature>
<feature type="transmembrane region" description="Helical" evidence="12">
    <location>
        <begin position="160"/>
        <end position="179"/>
    </location>
</feature>
<evidence type="ECO:0000256" key="3">
    <source>
        <dbReference type="ARBA" id="ARBA00022475"/>
    </source>
</evidence>
<evidence type="ECO:0000256" key="12">
    <source>
        <dbReference type="SAM" id="Phobius"/>
    </source>
</evidence>
<dbReference type="SUPFAM" id="SSF55604">
    <property type="entry name" value="Glucose permease domain IIB"/>
    <property type="match status" value="1"/>
</dbReference>
<dbReference type="PANTHER" id="PTHR30175">
    <property type="entry name" value="PHOSPHOTRANSFERASE SYSTEM TRANSPORT PROTEIN"/>
    <property type="match status" value="1"/>
</dbReference>
<keyword evidence="9 12" id="KW-1133">Transmembrane helix</keyword>
<evidence type="ECO:0000313" key="15">
    <source>
        <dbReference type="EMBL" id="HIU03658.1"/>
    </source>
</evidence>
<dbReference type="Pfam" id="PF00367">
    <property type="entry name" value="PTS_EIIB"/>
    <property type="match status" value="1"/>
</dbReference>
<dbReference type="GO" id="GO:0005886">
    <property type="term" value="C:plasma membrane"/>
    <property type="evidence" value="ECO:0007669"/>
    <property type="project" value="UniProtKB-SubCell"/>
</dbReference>
<dbReference type="GO" id="GO:0008982">
    <property type="term" value="F:protein-N(PI)-phosphohistidine-sugar phosphotransferase activity"/>
    <property type="evidence" value="ECO:0007669"/>
    <property type="project" value="InterPro"/>
</dbReference>
<dbReference type="PROSITE" id="PS51103">
    <property type="entry name" value="PTS_EIIC_TYPE_1"/>
    <property type="match status" value="1"/>
</dbReference>
<name>A0A9D1HHL1_9FIRM</name>
<comment type="subcellular location">
    <subcellularLocation>
        <location evidence="1">Cell membrane</location>
        <topology evidence="1">Multi-pass membrane protein</topology>
    </subcellularLocation>
</comment>
<evidence type="ECO:0000259" key="14">
    <source>
        <dbReference type="PROSITE" id="PS51103"/>
    </source>
</evidence>
<dbReference type="Gene3D" id="3.30.1360.60">
    <property type="entry name" value="Glucose permease domain IIB"/>
    <property type="match status" value="1"/>
</dbReference>
<evidence type="ECO:0000256" key="1">
    <source>
        <dbReference type="ARBA" id="ARBA00004651"/>
    </source>
</evidence>
<keyword evidence="6" id="KW-0598">Phosphotransferase system</keyword>
<sequence length="472" mass="51033">MYKLSKYGDIARQVLEKVGGKDNVRDVYHCMTRLRFQLRDDKKADMDGLKETKGVLGVQFKEETLQVIVGTSVDEIYKEILACAKLEEHDKVDECHEEDLEKEKGFSIRRIGLGIVNTFSNSMGPLVPLFVTLGMVNIVAAIIGPTMLNLVSDQSDIYNNFYYIGQAIIYFLPVFVAVTASKYFKANTFIAVTLTAVMLYPDLITALSAEGGFTVYGIAAPNVTYSGQIIPALLIVWIQSYVEKLLNKIIPDSLKIIGVGFITVLIMFPLSMLVLGPIGYYIGSGLTSVVLGLYNAAGPVETAVVCALIPFLTAFGIGRPIFFACMSILLSSGVEYAYMPAAMVLNNFLVMGISLGYMIKSRHSGSKQLGLTCFVSTLLGGVSEPALFGIVLPNSKTFLPIIISGAVSGLYLGIMHVGYYQFGPSNILGVIGFVGGSGSANFINGCIASAISFIVALAAMLLLYKDKETTKK</sequence>
<feature type="transmembrane region" description="Helical" evidence="12">
    <location>
        <begin position="186"/>
        <end position="203"/>
    </location>
</feature>
<dbReference type="PROSITE" id="PS01035">
    <property type="entry name" value="PTS_EIIB_TYPE_1_CYS"/>
    <property type="match status" value="1"/>
</dbReference>
<dbReference type="InterPro" id="IPR013013">
    <property type="entry name" value="PTS_EIIC_1"/>
</dbReference>
<keyword evidence="8" id="KW-0418">Kinase</keyword>
<keyword evidence="3" id="KW-1003">Cell membrane</keyword>
<dbReference type="InterPro" id="IPR036878">
    <property type="entry name" value="Glu_permease_IIB"/>
</dbReference>
<dbReference type="CDD" id="cd00212">
    <property type="entry name" value="PTS_IIB_glc"/>
    <property type="match status" value="1"/>
</dbReference>
<reference evidence="15" key="2">
    <citation type="journal article" date="2021" name="PeerJ">
        <title>Extensive microbial diversity within the chicken gut microbiome revealed by metagenomics and culture.</title>
        <authorList>
            <person name="Gilroy R."/>
            <person name="Ravi A."/>
            <person name="Getino M."/>
            <person name="Pursley I."/>
            <person name="Horton D.L."/>
            <person name="Alikhan N.F."/>
            <person name="Baker D."/>
            <person name="Gharbi K."/>
            <person name="Hall N."/>
            <person name="Watson M."/>
            <person name="Adriaenssens E.M."/>
            <person name="Foster-Nyarko E."/>
            <person name="Jarju S."/>
            <person name="Secka A."/>
            <person name="Antonio M."/>
            <person name="Oren A."/>
            <person name="Chaudhuri R.R."/>
            <person name="La Ragione R."/>
            <person name="Hildebrand F."/>
            <person name="Pallen M.J."/>
        </authorList>
    </citation>
    <scope>NUCLEOTIDE SEQUENCE</scope>
    <source>
        <strain evidence="15">CHK187-14744</strain>
    </source>
</reference>
<feature type="transmembrane region" description="Helical" evidence="12">
    <location>
        <begin position="442"/>
        <end position="464"/>
    </location>
</feature>
<evidence type="ECO:0000256" key="7">
    <source>
        <dbReference type="ARBA" id="ARBA00022692"/>
    </source>
</evidence>
<evidence type="ECO:0000259" key="13">
    <source>
        <dbReference type="PROSITE" id="PS51098"/>
    </source>
</evidence>
<dbReference type="GO" id="GO:0009401">
    <property type="term" value="P:phosphoenolpyruvate-dependent sugar phosphotransferase system"/>
    <property type="evidence" value="ECO:0007669"/>
    <property type="project" value="UniProtKB-KW"/>
</dbReference>
<feature type="domain" description="PTS EIIB type-1" evidence="13">
    <location>
        <begin position="8"/>
        <end position="90"/>
    </location>
</feature>
<dbReference type="PROSITE" id="PS51098">
    <property type="entry name" value="PTS_EIIB_TYPE_1"/>
    <property type="match status" value="1"/>
</dbReference>
<dbReference type="AlphaFoldDB" id="A0A9D1HHL1"/>
<keyword evidence="2" id="KW-0813">Transport</keyword>
<accession>A0A9D1HHL1</accession>
<dbReference type="GO" id="GO:0016301">
    <property type="term" value="F:kinase activity"/>
    <property type="evidence" value="ECO:0007669"/>
    <property type="project" value="UniProtKB-KW"/>
</dbReference>